<dbReference type="Proteomes" id="UP000504630">
    <property type="component" value="Chromosome 8"/>
</dbReference>
<proteinExistence type="predicted"/>
<feature type="compositionally biased region" description="Basic residues" evidence="5">
    <location>
        <begin position="268"/>
        <end position="277"/>
    </location>
</feature>
<feature type="compositionally biased region" description="Basic residues" evidence="5">
    <location>
        <begin position="405"/>
        <end position="420"/>
    </location>
</feature>
<feature type="region of interest" description="Disordered" evidence="5">
    <location>
        <begin position="241"/>
        <end position="280"/>
    </location>
</feature>
<feature type="compositionally biased region" description="Polar residues" evidence="5">
    <location>
        <begin position="389"/>
        <end position="400"/>
    </location>
</feature>
<dbReference type="SMART" id="SM00249">
    <property type="entry name" value="PHD"/>
    <property type="match status" value="1"/>
</dbReference>
<keyword evidence="7" id="KW-1185">Reference proteome</keyword>
<feature type="region of interest" description="Disordered" evidence="5">
    <location>
        <begin position="109"/>
        <end position="129"/>
    </location>
</feature>
<evidence type="ECO:0000256" key="3">
    <source>
        <dbReference type="ARBA" id="ARBA00022771"/>
    </source>
</evidence>
<evidence type="ECO:0000256" key="1">
    <source>
        <dbReference type="ARBA" id="ARBA00022553"/>
    </source>
</evidence>
<dbReference type="GO" id="GO:0008270">
    <property type="term" value="F:zinc ion binding"/>
    <property type="evidence" value="ECO:0007669"/>
    <property type="project" value="UniProtKB-KW"/>
</dbReference>
<feature type="compositionally biased region" description="Low complexity" evidence="5">
    <location>
        <begin position="183"/>
        <end position="198"/>
    </location>
</feature>
<dbReference type="Pfam" id="PF13771">
    <property type="entry name" value="zf-HC5HC2H"/>
    <property type="match status" value="1"/>
</dbReference>
<keyword evidence="3" id="KW-0863">Zinc-finger</keyword>
<dbReference type="InParanoid" id="A0A6J2Q8F9"/>
<dbReference type="KEGG" id="cgob:115012483"/>
<name>A0A6J2Q8F9_COTGO</name>
<keyword evidence="1" id="KW-0597">Phosphoprotein</keyword>
<dbReference type="PANTHER" id="PTHR14955">
    <property type="entry name" value="RETINOIC ACID INDUCED 1/TRANSCRIPTION FACTOR 20"/>
    <property type="match status" value="1"/>
</dbReference>
<dbReference type="InterPro" id="IPR052440">
    <property type="entry name" value="Trans_Reg/Chrom_Remod"/>
</dbReference>
<evidence type="ECO:0000256" key="5">
    <source>
        <dbReference type="SAM" id="MobiDB-lite"/>
    </source>
</evidence>
<dbReference type="RefSeq" id="XP_029293976.1">
    <property type="nucleotide sequence ID" value="XM_029438116.1"/>
</dbReference>
<dbReference type="InterPro" id="IPR034732">
    <property type="entry name" value="EPHD"/>
</dbReference>
<dbReference type="Gene3D" id="3.30.40.10">
    <property type="entry name" value="Zinc/RING finger domain, C3HC4 (zinc finger)"/>
    <property type="match status" value="1"/>
</dbReference>
<protein>
    <submittedName>
        <fullName evidence="8">Uncharacterized protein LOC115012483</fullName>
    </submittedName>
</protein>
<sequence>MEVSPQDPSLMAMDLSKGYSVTPLSRGHTDALDLAKKPEWYHRRLPSCSPEIGSPYRSRASSSYNSDPGAHCGDVEPGSEALSNYMNSTRAPGLYPNGGNLWHPGFYGADQRGGAVPESSSGGEESDSDSDVIFLVSSAKEPLSCSSFIQDSVRHILEPPFPAASSLDEARGCCRPPPPLSSPGPDSSYSDSSDTSVDIPVHHARPVVLLSDLSAVYGNPAESAVDISSDDSDVIEVSVTNEKKKSFSCKKSRNMPPHGEEDEAPPRNVRRSTRIRKSVSEIPQYTCSASPCGASRHRLRRQAKNDAVGIYNESCDSEDVMEHAVRLSSSDAEDSVARPNVSQRASGDSEESNVETDRKAPQTDRKPCRRSVACKRKKPLPLRTTQQIRTKQKLSCTITPEQRERKRTRTTVARRKKKVRPQPPRPCAPFPPREPEIKLKYANVKKIKRAESFCPFVCINKRTCTVVNHQEEEVAARRGRQQNACRSQCGFVPSTSCFQLGRFGSESRAPSTPLCCLCGQTANATNLGDLHGPYYPSGSSLRCESEQKEDEGFHVSRRSVNSSDDAHDCSAVRRLLEDDCHSKLHPKVPLHFEEGWIHEDCGIWSAGVFLVRGKLYGLEEAAQLAQETKCSACQQTGAIMGCFQKGCLRNYHYRCAVQSGCVLNEDNFSVRCPEHTKKAFTNRRHKR</sequence>
<keyword evidence="4" id="KW-0862">Zinc</keyword>
<dbReference type="GO" id="GO:0005634">
    <property type="term" value="C:nucleus"/>
    <property type="evidence" value="ECO:0007669"/>
    <property type="project" value="TreeGrafter"/>
</dbReference>
<feature type="region of interest" description="Disordered" evidence="5">
    <location>
        <begin position="389"/>
        <end position="434"/>
    </location>
</feature>
<dbReference type="AlphaFoldDB" id="A0A6J2Q8F9"/>
<dbReference type="InterPro" id="IPR013083">
    <property type="entry name" value="Znf_RING/FYVE/PHD"/>
</dbReference>
<dbReference type="InterPro" id="IPR001965">
    <property type="entry name" value="Znf_PHD"/>
</dbReference>
<accession>A0A6J2Q8F9</accession>
<feature type="compositionally biased region" description="Basic and acidic residues" evidence="5">
    <location>
        <begin position="355"/>
        <end position="366"/>
    </location>
</feature>
<feature type="region of interest" description="Disordered" evidence="5">
    <location>
        <begin position="167"/>
        <end position="198"/>
    </location>
</feature>
<dbReference type="GO" id="GO:0006357">
    <property type="term" value="P:regulation of transcription by RNA polymerase II"/>
    <property type="evidence" value="ECO:0007669"/>
    <property type="project" value="TreeGrafter"/>
</dbReference>
<feature type="domain" description="PHD-type" evidence="6">
    <location>
        <begin position="568"/>
        <end position="676"/>
    </location>
</feature>
<dbReference type="PANTHER" id="PTHR14955:SF8">
    <property type="entry name" value="SI:CH211-165G14.1-RELATED"/>
    <property type="match status" value="1"/>
</dbReference>
<organism evidence="7 8">
    <name type="scientific">Cottoperca gobio</name>
    <name type="common">Frogmouth</name>
    <name type="synonym">Aphritis gobio</name>
    <dbReference type="NCBI Taxonomy" id="56716"/>
    <lineage>
        <taxon>Eukaryota</taxon>
        <taxon>Metazoa</taxon>
        <taxon>Chordata</taxon>
        <taxon>Craniata</taxon>
        <taxon>Vertebrata</taxon>
        <taxon>Euteleostomi</taxon>
        <taxon>Actinopterygii</taxon>
        <taxon>Neopterygii</taxon>
        <taxon>Teleostei</taxon>
        <taxon>Neoteleostei</taxon>
        <taxon>Acanthomorphata</taxon>
        <taxon>Eupercaria</taxon>
        <taxon>Perciformes</taxon>
        <taxon>Notothenioidei</taxon>
        <taxon>Bovichtidae</taxon>
        <taxon>Cottoperca</taxon>
    </lineage>
</organism>
<dbReference type="GeneID" id="115012483"/>
<evidence type="ECO:0000313" key="8">
    <source>
        <dbReference type="RefSeq" id="XP_029293976.1"/>
    </source>
</evidence>
<evidence type="ECO:0000256" key="2">
    <source>
        <dbReference type="ARBA" id="ARBA00022723"/>
    </source>
</evidence>
<gene>
    <name evidence="8" type="primary">LOC115012483</name>
</gene>
<dbReference type="OrthoDB" id="10029243at2759"/>
<evidence type="ECO:0000259" key="6">
    <source>
        <dbReference type="PROSITE" id="PS51805"/>
    </source>
</evidence>
<keyword evidence="2" id="KW-0479">Metal-binding</keyword>
<feature type="region of interest" description="Disordered" evidence="5">
    <location>
        <begin position="51"/>
        <end position="71"/>
    </location>
</feature>
<feature type="compositionally biased region" description="Pro residues" evidence="5">
    <location>
        <begin position="421"/>
        <end position="432"/>
    </location>
</feature>
<evidence type="ECO:0000256" key="4">
    <source>
        <dbReference type="ARBA" id="ARBA00022833"/>
    </source>
</evidence>
<evidence type="ECO:0000313" key="7">
    <source>
        <dbReference type="Proteomes" id="UP000504630"/>
    </source>
</evidence>
<dbReference type="PROSITE" id="PS51805">
    <property type="entry name" value="EPHD"/>
    <property type="match status" value="1"/>
</dbReference>
<reference evidence="8" key="1">
    <citation type="submission" date="2025-08" db="UniProtKB">
        <authorList>
            <consortium name="RefSeq"/>
        </authorList>
    </citation>
    <scope>IDENTIFICATION</scope>
</reference>
<feature type="region of interest" description="Disordered" evidence="5">
    <location>
        <begin position="313"/>
        <end position="372"/>
    </location>
</feature>